<evidence type="ECO:0000313" key="3">
    <source>
        <dbReference type="Proteomes" id="UP000199138"/>
    </source>
</evidence>
<dbReference type="Proteomes" id="UP000199138">
    <property type="component" value="Unassembled WGS sequence"/>
</dbReference>
<name>A0A1I7IHK8_9FLAO</name>
<dbReference type="RefSeq" id="WP_093026233.1">
    <property type="nucleotide sequence ID" value="NZ_FPBK01000016.1"/>
</dbReference>
<protein>
    <recommendedName>
        <fullName evidence="4">DUF4369 domain-containing protein</fullName>
    </recommendedName>
</protein>
<keyword evidence="1" id="KW-0732">Signal</keyword>
<organism evidence="2 3">
    <name type="scientific">Pustulibacterium marinum</name>
    <dbReference type="NCBI Taxonomy" id="1224947"/>
    <lineage>
        <taxon>Bacteria</taxon>
        <taxon>Pseudomonadati</taxon>
        <taxon>Bacteroidota</taxon>
        <taxon>Flavobacteriia</taxon>
        <taxon>Flavobacteriales</taxon>
        <taxon>Flavobacteriaceae</taxon>
        <taxon>Pustulibacterium</taxon>
    </lineage>
</organism>
<feature type="chain" id="PRO_5011465391" description="DUF4369 domain-containing protein" evidence="1">
    <location>
        <begin position="18"/>
        <end position="196"/>
    </location>
</feature>
<reference evidence="2 3" key="1">
    <citation type="submission" date="2016-10" db="EMBL/GenBank/DDBJ databases">
        <authorList>
            <person name="de Groot N.N."/>
        </authorList>
    </citation>
    <scope>NUCLEOTIDE SEQUENCE [LARGE SCALE GENOMIC DNA]</scope>
    <source>
        <strain evidence="2 3">CGMCC 1.12333</strain>
    </source>
</reference>
<evidence type="ECO:0000256" key="1">
    <source>
        <dbReference type="SAM" id="SignalP"/>
    </source>
</evidence>
<accession>A0A1I7IHK8</accession>
<dbReference type="OrthoDB" id="1424572at2"/>
<keyword evidence="3" id="KW-1185">Reference proteome</keyword>
<dbReference type="EMBL" id="FPBK01000016">
    <property type="protein sequence ID" value="SFU72366.1"/>
    <property type="molecule type" value="Genomic_DNA"/>
</dbReference>
<dbReference type="AlphaFoldDB" id="A0A1I7IHK8"/>
<evidence type="ECO:0008006" key="4">
    <source>
        <dbReference type="Google" id="ProtNLM"/>
    </source>
</evidence>
<evidence type="ECO:0000313" key="2">
    <source>
        <dbReference type="EMBL" id="SFU72366.1"/>
    </source>
</evidence>
<gene>
    <name evidence="2" type="ORF">SAMN05216480_11653</name>
</gene>
<sequence>MRISILAFLLFSSITFANPITVKVSFDTKTAIQFSEGVFKIKETNEELIISKLEDFEITLPEKGKYEFSFVSEGFTAYTIYPVRMNARKNTIIIRLEETHFQKKEVASKPETVNHFIFNGFTNDISDAWKVFYDKYGVSKITENCVVDPFSYRKAVEQNQKMYNQLTQKFGKDWIEDLPEIPFGLRDLISEAKSKN</sequence>
<proteinExistence type="predicted"/>
<feature type="signal peptide" evidence="1">
    <location>
        <begin position="1"/>
        <end position="17"/>
    </location>
</feature>